<sequence length="506" mass="53752">MAPTKRSAKDGISADNLDEKLANIRSSAVATLTDGPTNVIRADSKLPVVAQFPLVVALSTALSTLGSMIMSQASKGELPALTRAPETWTEVAISASWQLIELSFAWYGGLDCLEAAAMNILSHGPVFYLLSNFYGISPATAFSAVAVDALSIALPFYLVLPLSTNDKAVARNFNRELLDIPMYLLTTLLSTAIYAVTLVLSLRFLMPRILVLHFNGIPSLEPAYSASYAAVLPTTVLFGLAASTFIFAPFATTGEDEEDVKIKKFDPVTASLGQTVRWNLWGYTAKAKVIIRRTASAATLTGISTYLACTKNLYGVEPIGAAAYASIWISSAILSGLGLASGTPVLPAHPWIIGRPPTKAAYTDRHQLLHAKFAIDEDISDRRAGMSQSDANPPEQNSFGTLGDINSDDPLVLRGPLNVVGHVKCGGSVDLEGQIAVDGGVEAYGPLVTNGDIQCQGSIKAYGNIFITGFLVASDKIYGYGSLKVTGTLEGQDIEIYGNLVIIGYM</sequence>
<dbReference type="STRING" id="1081109.A0A168BYM3"/>
<feature type="transmembrane region" description="Helical" evidence="1">
    <location>
        <begin position="180"/>
        <end position="205"/>
    </location>
</feature>
<keyword evidence="1" id="KW-0812">Transmembrane</keyword>
<feature type="transmembrane region" description="Helical" evidence="1">
    <location>
        <begin position="139"/>
        <end position="160"/>
    </location>
</feature>
<evidence type="ECO:0000256" key="1">
    <source>
        <dbReference type="SAM" id="Phobius"/>
    </source>
</evidence>
<evidence type="ECO:0000313" key="2">
    <source>
        <dbReference type="EMBL" id="KZZ95917.1"/>
    </source>
</evidence>
<dbReference type="Proteomes" id="UP000078544">
    <property type="component" value="Unassembled WGS sequence"/>
</dbReference>
<keyword evidence="3" id="KW-1185">Reference proteome</keyword>
<reference evidence="2 3" key="1">
    <citation type="journal article" date="2016" name="Genome Biol. Evol.">
        <title>Divergent and convergent evolution of fungal pathogenicity.</title>
        <authorList>
            <person name="Shang Y."/>
            <person name="Xiao G."/>
            <person name="Zheng P."/>
            <person name="Cen K."/>
            <person name="Zhan S."/>
            <person name="Wang C."/>
        </authorList>
    </citation>
    <scope>NUCLEOTIDE SEQUENCE [LARGE SCALE GENOMIC DNA]</scope>
    <source>
        <strain evidence="2 3">RCEF 2490</strain>
    </source>
</reference>
<dbReference type="EMBL" id="AZGY01000008">
    <property type="protein sequence ID" value="KZZ95917.1"/>
    <property type="molecule type" value="Genomic_DNA"/>
</dbReference>
<organism evidence="2 3">
    <name type="scientific">Moelleriella libera RCEF 2490</name>
    <dbReference type="NCBI Taxonomy" id="1081109"/>
    <lineage>
        <taxon>Eukaryota</taxon>
        <taxon>Fungi</taxon>
        <taxon>Dikarya</taxon>
        <taxon>Ascomycota</taxon>
        <taxon>Pezizomycotina</taxon>
        <taxon>Sordariomycetes</taxon>
        <taxon>Hypocreomycetidae</taxon>
        <taxon>Hypocreales</taxon>
        <taxon>Clavicipitaceae</taxon>
        <taxon>Moelleriella</taxon>
    </lineage>
</organism>
<dbReference type="OrthoDB" id="5394254at2759"/>
<keyword evidence="1" id="KW-1133">Transmembrane helix</keyword>
<comment type="caution">
    <text evidence="2">The sequence shown here is derived from an EMBL/GenBank/DDBJ whole genome shotgun (WGS) entry which is preliminary data.</text>
</comment>
<keyword evidence="1" id="KW-0472">Membrane</keyword>
<gene>
    <name evidence="2" type="ORF">AAL_04213</name>
</gene>
<name>A0A168BYM3_9HYPO</name>
<evidence type="ECO:0000313" key="3">
    <source>
        <dbReference type="Proteomes" id="UP000078544"/>
    </source>
</evidence>
<dbReference type="AlphaFoldDB" id="A0A168BYM3"/>
<proteinExistence type="predicted"/>
<protein>
    <submittedName>
        <fullName evidence="2">Uncharacterized protein</fullName>
    </submittedName>
</protein>
<accession>A0A168BYM3</accession>